<organism evidence="2 3">
    <name type="scientific">Anopheles epiroticus</name>
    <dbReference type="NCBI Taxonomy" id="199890"/>
    <lineage>
        <taxon>Eukaryota</taxon>
        <taxon>Metazoa</taxon>
        <taxon>Ecdysozoa</taxon>
        <taxon>Arthropoda</taxon>
        <taxon>Hexapoda</taxon>
        <taxon>Insecta</taxon>
        <taxon>Pterygota</taxon>
        <taxon>Neoptera</taxon>
        <taxon>Endopterygota</taxon>
        <taxon>Diptera</taxon>
        <taxon>Nematocera</taxon>
        <taxon>Culicoidea</taxon>
        <taxon>Culicidae</taxon>
        <taxon>Anophelinae</taxon>
        <taxon>Anopheles</taxon>
    </lineage>
</organism>
<dbReference type="VEuPathDB" id="VectorBase:AEPI000182"/>
<evidence type="ECO:0000313" key="3">
    <source>
        <dbReference type="Proteomes" id="UP000075885"/>
    </source>
</evidence>
<dbReference type="AlphaFoldDB" id="A0A182NZV1"/>
<name>A0A182NZV1_9DIPT</name>
<evidence type="ECO:0000256" key="1">
    <source>
        <dbReference type="SAM" id="MobiDB-lite"/>
    </source>
</evidence>
<reference evidence="2" key="2">
    <citation type="submission" date="2020-05" db="UniProtKB">
        <authorList>
            <consortium name="EnsemblMetazoa"/>
        </authorList>
    </citation>
    <scope>IDENTIFICATION</scope>
    <source>
        <strain evidence="2">Epiroticus2</strain>
    </source>
</reference>
<proteinExistence type="predicted"/>
<accession>A0A182NZV1</accession>
<dbReference type="Proteomes" id="UP000075885">
    <property type="component" value="Unassembled WGS sequence"/>
</dbReference>
<sequence length="61" mass="6765">MRRTKPTDHLEVDDNQPERRCNAIAPLLISSLPTLHSELIKRAANVQPGPSPHGDIRSTGR</sequence>
<keyword evidence="3" id="KW-1185">Reference proteome</keyword>
<reference evidence="3" key="1">
    <citation type="submission" date="2013-03" db="EMBL/GenBank/DDBJ databases">
        <title>The Genome Sequence of Anopheles epiroticus epiroticus2.</title>
        <authorList>
            <consortium name="The Broad Institute Genomics Platform"/>
            <person name="Neafsey D.E."/>
            <person name="Howell P."/>
            <person name="Walker B."/>
            <person name="Young S.K."/>
            <person name="Zeng Q."/>
            <person name="Gargeya S."/>
            <person name="Fitzgerald M."/>
            <person name="Haas B."/>
            <person name="Abouelleil A."/>
            <person name="Allen A.W."/>
            <person name="Alvarado L."/>
            <person name="Arachchi H.M."/>
            <person name="Berlin A.M."/>
            <person name="Chapman S.B."/>
            <person name="Gainer-Dewar J."/>
            <person name="Goldberg J."/>
            <person name="Griggs A."/>
            <person name="Gujja S."/>
            <person name="Hansen M."/>
            <person name="Howarth C."/>
            <person name="Imamovic A."/>
            <person name="Ireland A."/>
            <person name="Larimer J."/>
            <person name="McCowan C."/>
            <person name="Murphy C."/>
            <person name="Pearson M."/>
            <person name="Poon T.W."/>
            <person name="Priest M."/>
            <person name="Roberts A."/>
            <person name="Saif S."/>
            <person name="Shea T."/>
            <person name="Sisk P."/>
            <person name="Sykes S."/>
            <person name="Wortman J."/>
            <person name="Nusbaum C."/>
            <person name="Birren B."/>
        </authorList>
    </citation>
    <scope>NUCLEOTIDE SEQUENCE [LARGE SCALE GENOMIC DNA]</scope>
    <source>
        <strain evidence="3">Epiroticus2</strain>
    </source>
</reference>
<dbReference type="EnsemblMetazoa" id="AEPI000182-RA">
    <property type="protein sequence ID" value="AEPI000182-PA"/>
    <property type="gene ID" value="AEPI000182"/>
</dbReference>
<protein>
    <submittedName>
        <fullName evidence="2">Uncharacterized protein</fullName>
    </submittedName>
</protein>
<evidence type="ECO:0000313" key="2">
    <source>
        <dbReference type="EnsemblMetazoa" id="AEPI000182-PA"/>
    </source>
</evidence>
<feature type="region of interest" description="Disordered" evidence="1">
    <location>
        <begin position="42"/>
        <end position="61"/>
    </location>
</feature>